<feature type="domain" description="Transposase IS200-like" evidence="1">
    <location>
        <begin position="14"/>
        <end position="128"/>
    </location>
</feature>
<dbReference type="EMBL" id="JAYEET010000052">
    <property type="protein sequence ID" value="MEA1607591.1"/>
    <property type="molecule type" value="Genomic_DNA"/>
</dbReference>
<organism evidence="2 3">
    <name type="scientific">Pseudomonas spirodelae</name>
    <dbReference type="NCBI Taxonomy" id="3101751"/>
    <lineage>
        <taxon>Bacteria</taxon>
        <taxon>Pseudomonadati</taxon>
        <taxon>Pseudomonadota</taxon>
        <taxon>Gammaproteobacteria</taxon>
        <taxon>Pseudomonadales</taxon>
        <taxon>Pseudomonadaceae</taxon>
        <taxon>Pseudomonas</taxon>
    </lineage>
</organism>
<dbReference type="SMART" id="SM01321">
    <property type="entry name" value="Y1_Tnp"/>
    <property type="match status" value="1"/>
</dbReference>
<reference evidence="2 3" key="1">
    <citation type="submission" date="2023-12" db="EMBL/GenBank/DDBJ databases">
        <title>Pseudomonas sp. T5W1.</title>
        <authorList>
            <person name="Maltman C."/>
        </authorList>
    </citation>
    <scope>NUCLEOTIDE SEQUENCE [LARGE SCALE GENOMIC DNA]</scope>
    <source>
        <strain evidence="2 3">T5W1</strain>
    </source>
</reference>
<dbReference type="InterPro" id="IPR002686">
    <property type="entry name" value="Transposase_17"/>
</dbReference>
<evidence type="ECO:0000313" key="3">
    <source>
        <dbReference type="Proteomes" id="UP001292571"/>
    </source>
</evidence>
<dbReference type="SUPFAM" id="SSF143422">
    <property type="entry name" value="Transposase IS200-like"/>
    <property type="match status" value="1"/>
</dbReference>
<dbReference type="InterPro" id="IPR052715">
    <property type="entry name" value="RAYT_transposase"/>
</dbReference>
<dbReference type="Proteomes" id="UP001292571">
    <property type="component" value="Unassembled WGS sequence"/>
</dbReference>
<name>A0ABU5PD27_9PSED</name>
<evidence type="ECO:0000259" key="1">
    <source>
        <dbReference type="SMART" id="SM01321"/>
    </source>
</evidence>
<evidence type="ECO:0000313" key="2">
    <source>
        <dbReference type="EMBL" id="MEA1607591.1"/>
    </source>
</evidence>
<dbReference type="InterPro" id="IPR036515">
    <property type="entry name" value="Transposase_17_sf"/>
</dbReference>
<dbReference type="Gene3D" id="3.30.70.1290">
    <property type="entry name" value="Transposase IS200-like"/>
    <property type="match status" value="1"/>
</dbReference>
<dbReference type="Pfam" id="PF01797">
    <property type="entry name" value="Y1_Tnp"/>
    <property type="match status" value="1"/>
</dbReference>
<keyword evidence="3" id="KW-1185">Reference proteome</keyword>
<accession>A0ABU5PD27</accession>
<gene>
    <name evidence="2" type="ORF">SOP97_17470</name>
</gene>
<proteinExistence type="predicted"/>
<sequence>MPHSKQLRLGRFSEDQRVYLLTATVEKREPIFADFQLGRLLIAELRAAHCDGLVESLAWVVMPDHLHWLLVLQRGSISELMRRVKGRSARQINSLAHRSGRLWQDGFHDHALRHEEDVLPVARYIVANPLRAGLVKRVGDYPLWDAVWL</sequence>
<comment type="caution">
    <text evidence="2">The sequence shown here is derived from an EMBL/GenBank/DDBJ whole genome shotgun (WGS) entry which is preliminary data.</text>
</comment>
<dbReference type="PANTHER" id="PTHR36966">
    <property type="entry name" value="REP-ASSOCIATED TYROSINE TRANSPOSASE"/>
    <property type="match status" value="1"/>
</dbReference>
<dbReference type="NCBIfam" id="NF047646">
    <property type="entry name" value="REP_Tyr_transpos"/>
    <property type="match status" value="1"/>
</dbReference>
<protein>
    <submittedName>
        <fullName evidence="2">Transposase</fullName>
    </submittedName>
</protein>
<dbReference type="PANTHER" id="PTHR36966:SF1">
    <property type="entry name" value="REP-ASSOCIATED TYROSINE TRANSPOSASE"/>
    <property type="match status" value="1"/>
</dbReference>
<dbReference type="RefSeq" id="WP_274086324.1">
    <property type="nucleotide sequence ID" value="NZ_JAYEET010000052.1"/>
</dbReference>